<dbReference type="AlphaFoldDB" id="A0AAV9BJV3"/>
<feature type="compositionally biased region" description="Polar residues" evidence="2">
    <location>
        <begin position="116"/>
        <end position="131"/>
    </location>
</feature>
<dbReference type="InterPro" id="IPR041691">
    <property type="entry name" value="Atg6/beclin_CC"/>
</dbReference>
<keyword evidence="5" id="KW-1185">Reference proteome</keyword>
<accession>A0AAV9BJV3</accession>
<evidence type="ECO:0000256" key="1">
    <source>
        <dbReference type="SAM" id="Coils"/>
    </source>
</evidence>
<comment type="caution">
    <text evidence="4">The sequence shown here is derived from an EMBL/GenBank/DDBJ whole genome shotgun (WGS) entry which is preliminary data.</text>
</comment>
<dbReference type="EMBL" id="JAUJYN010000003">
    <property type="protein sequence ID" value="KAK1276663.1"/>
    <property type="molecule type" value="Genomic_DNA"/>
</dbReference>
<evidence type="ECO:0000313" key="4">
    <source>
        <dbReference type="EMBL" id="KAK1276663.1"/>
    </source>
</evidence>
<name>A0AAV9BJV3_ACOGR</name>
<dbReference type="Pfam" id="PF17675">
    <property type="entry name" value="APG6_N"/>
    <property type="match status" value="1"/>
</dbReference>
<dbReference type="GO" id="GO:0000045">
    <property type="term" value="P:autophagosome assembly"/>
    <property type="evidence" value="ECO:0007669"/>
    <property type="project" value="TreeGrafter"/>
</dbReference>
<evidence type="ECO:0000256" key="2">
    <source>
        <dbReference type="SAM" id="MobiDB-lite"/>
    </source>
</evidence>
<dbReference type="GO" id="GO:0034271">
    <property type="term" value="C:phosphatidylinositol 3-kinase complex, class III, type I"/>
    <property type="evidence" value="ECO:0007669"/>
    <property type="project" value="TreeGrafter"/>
</dbReference>
<dbReference type="GO" id="GO:0000407">
    <property type="term" value="C:phagophore assembly site"/>
    <property type="evidence" value="ECO:0007669"/>
    <property type="project" value="TreeGrafter"/>
</dbReference>
<proteinExistence type="predicted"/>
<feature type="compositionally biased region" description="Basic and acidic residues" evidence="2">
    <location>
        <begin position="11"/>
        <end position="21"/>
    </location>
</feature>
<reference evidence="4" key="2">
    <citation type="submission" date="2023-06" db="EMBL/GenBank/DDBJ databases">
        <authorList>
            <person name="Ma L."/>
            <person name="Liu K.-W."/>
            <person name="Li Z."/>
            <person name="Hsiao Y.-Y."/>
            <person name="Qi Y."/>
            <person name="Fu T."/>
            <person name="Tang G."/>
            <person name="Zhang D."/>
            <person name="Sun W.-H."/>
            <person name="Liu D.-K."/>
            <person name="Li Y."/>
            <person name="Chen G.-Z."/>
            <person name="Liu X.-D."/>
            <person name="Liao X.-Y."/>
            <person name="Jiang Y.-T."/>
            <person name="Yu X."/>
            <person name="Hao Y."/>
            <person name="Huang J."/>
            <person name="Zhao X.-W."/>
            <person name="Ke S."/>
            <person name="Chen Y.-Y."/>
            <person name="Wu W.-L."/>
            <person name="Hsu J.-L."/>
            <person name="Lin Y.-F."/>
            <person name="Huang M.-D."/>
            <person name="Li C.-Y."/>
            <person name="Huang L."/>
            <person name="Wang Z.-W."/>
            <person name="Zhao X."/>
            <person name="Zhong W.-Y."/>
            <person name="Peng D.-H."/>
            <person name="Ahmad S."/>
            <person name="Lan S."/>
            <person name="Zhang J.-S."/>
            <person name="Tsai W.-C."/>
            <person name="Van De Peer Y."/>
            <person name="Liu Z.-J."/>
        </authorList>
    </citation>
    <scope>NUCLEOTIDE SEQUENCE</scope>
    <source>
        <strain evidence="4">SCP</strain>
        <tissue evidence="4">Leaves</tissue>
    </source>
</reference>
<feature type="compositionally biased region" description="Polar residues" evidence="2">
    <location>
        <begin position="1"/>
        <end position="10"/>
    </location>
</feature>
<dbReference type="Proteomes" id="UP001179952">
    <property type="component" value="Unassembled WGS sequence"/>
</dbReference>
<dbReference type="GO" id="GO:0034272">
    <property type="term" value="C:phosphatidylinositol 3-kinase complex, class III, type II"/>
    <property type="evidence" value="ECO:0007669"/>
    <property type="project" value="TreeGrafter"/>
</dbReference>
<dbReference type="PANTHER" id="PTHR12768">
    <property type="entry name" value="BECLIN 1"/>
    <property type="match status" value="1"/>
</dbReference>
<feature type="region of interest" description="Disordered" evidence="2">
    <location>
        <begin position="1"/>
        <end position="22"/>
    </location>
</feature>
<evidence type="ECO:0000259" key="3">
    <source>
        <dbReference type="Pfam" id="PF17675"/>
    </source>
</evidence>
<organism evidence="4 5">
    <name type="scientific">Acorus gramineus</name>
    <name type="common">Dwarf sweet flag</name>
    <dbReference type="NCBI Taxonomy" id="55184"/>
    <lineage>
        <taxon>Eukaryota</taxon>
        <taxon>Viridiplantae</taxon>
        <taxon>Streptophyta</taxon>
        <taxon>Embryophyta</taxon>
        <taxon>Tracheophyta</taxon>
        <taxon>Spermatophyta</taxon>
        <taxon>Magnoliopsida</taxon>
        <taxon>Liliopsida</taxon>
        <taxon>Acoraceae</taxon>
        <taxon>Acorus</taxon>
    </lineage>
</organism>
<feature type="compositionally biased region" description="Polar residues" evidence="2">
    <location>
        <begin position="53"/>
        <end position="67"/>
    </location>
</feature>
<dbReference type="GO" id="GO:0030674">
    <property type="term" value="F:protein-macromolecule adaptor activity"/>
    <property type="evidence" value="ECO:0007669"/>
    <property type="project" value="TreeGrafter"/>
</dbReference>
<reference evidence="4" key="1">
    <citation type="journal article" date="2023" name="Nat. Commun.">
        <title>Diploid and tetraploid genomes of Acorus and the evolution of monocots.</title>
        <authorList>
            <person name="Ma L."/>
            <person name="Liu K.W."/>
            <person name="Li Z."/>
            <person name="Hsiao Y.Y."/>
            <person name="Qi Y."/>
            <person name="Fu T."/>
            <person name="Tang G.D."/>
            <person name="Zhang D."/>
            <person name="Sun W.H."/>
            <person name="Liu D.K."/>
            <person name="Li Y."/>
            <person name="Chen G.Z."/>
            <person name="Liu X.D."/>
            <person name="Liao X.Y."/>
            <person name="Jiang Y.T."/>
            <person name="Yu X."/>
            <person name="Hao Y."/>
            <person name="Huang J."/>
            <person name="Zhao X.W."/>
            <person name="Ke S."/>
            <person name="Chen Y.Y."/>
            <person name="Wu W.L."/>
            <person name="Hsu J.L."/>
            <person name="Lin Y.F."/>
            <person name="Huang M.D."/>
            <person name="Li C.Y."/>
            <person name="Huang L."/>
            <person name="Wang Z.W."/>
            <person name="Zhao X."/>
            <person name="Zhong W.Y."/>
            <person name="Peng D.H."/>
            <person name="Ahmad S."/>
            <person name="Lan S."/>
            <person name="Zhang J.S."/>
            <person name="Tsai W.C."/>
            <person name="Van de Peer Y."/>
            <person name="Liu Z.J."/>
        </authorList>
    </citation>
    <scope>NUCLEOTIDE SEQUENCE</scope>
    <source>
        <strain evidence="4">SCP</strain>
    </source>
</reference>
<dbReference type="GO" id="GO:0000423">
    <property type="term" value="P:mitophagy"/>
    <property type="evidence" value="ECO:0007669"/>
    <property type="project" value="TreeGrafter"/>
</dbReference>
<protein>
    <submittedName>
        <fullName evidence="4">Beclin-1-like protein</fullName>
    </submittedName>
</protein>
<dbReference type="GO" id="GO:0045324">
    <property type="term" value="P:late endosome to vacuole transport"/>
    <property type="evidence" value="ECO:0007669"/>
    <property type="project" value="TreeGrafter"/>
</dbReference>
<dbReference type="GO" id="GO:0043548">
    <property type="term" value="F:phosphatidylinositol 3-kinase binding"/>
    <property type="evidence" value="ECO:0007669"/>
    <property type="project" value="TreeGrafter"/>
</dbReference>
<feature type="domain" description="Atg6/beclin coiled-coil" evidence="3">
    <location>
        <begin position="159"/>
        <end position="254"/>
    </location>
</feature>
<evidence type="ECO:0000313" key="5">
    <source>
        <dbReference type="Proteomes" id="UP001179952"/>
    </source>
</evidence>
<dbReference type="GO" id="GO:0006995">
    <property type="term" value="P:cellular response to nitrogen starvation"/>
    <property type="evidence" value="ECO:0007669"/>
    <property type="project" value="TreeGrafter"/>
</dbReference>
<feature type="region of interest" description="Disordered" evidence="2">
    <location>
        <begin position="50"/>
        <end position="69"/>
    </location>
</feature>
<gene>
    <name evidence="4" type="ORF">QJS04_geneDACA011061</name>
</gene>
<feature type="coiled-coil region" evidence="1">
    <location>
        <begin position="210"/>
        <end position="244"/>
    </location>
</feature>
<sequence length="254" mass="28345">MKEVSSSSPATDKKTIRDDPNLPRWVCQRCRQSLCVVGVGGGGVESHSDKFLNDSSRSGMQGSSLMRSSRMDHSFVVLPRQRNQGQGGVPPRPPKAMEESFVVLPPPAASVYKPETSPTESGRTRSPSPRANTFGFHSCVTVLNRASEISTGQTQVDQPLCLECMRVLCDEFDKEVEDVSRDIRAYEGCLRQMEGERSLVLSEADFLKEKAKVEEEQRRMEAAISETEKQIAKIDIDLMELESKSKLFKDLEEQ</sequence>
<feature type="region of interest" description="Disordered" evidence="2">
    <location>
        <begin position="106"/>
        <end position="131"/>
    </location>
</feature>
<keyword evidence="1" id="KW-0175">Coiled coil</keyword>
<dbReference type="PANTHER" id="PTHR12768:SF4">
    <property type="entry name" value="BECLIN-1"/>
    <property type="match status" value="1"/>
</dbReference>
<dbReference type="InterPro" id="IPR007243">
    <property type="entry name" value="Atg6/Beclin"/>
</dbReference>